<accession>A0ABV9PZ53</accession>
<dbReference type="InterPro" id="IPR036390">
    <property type="entry name" value="WH_DNA-bd_sf"/>
</dbReference>
<dbReference type="InterPro" id="IPR052509">
    <property type="entry name" value="Metal_resp_DNA-bind_regulator"/>
</dbReference>
<dbReference type="Proteomes" id="UP001596002">
    <property type="component" value="Unassembled WGS sequence"/>
</dbReference>
<proteinExistence type="predicted"/>
<dbReference type="Pfam" id="PF03551">
    <property type="entry name" value="PadR"/>
    <property type="match status" value="1"/>
</dbReference>
<reference evidence="3" key="1">
    <citation type="journal article" date="2019" name="Int. J. Syst. Evol. Microbiol.">
        <title>The Global Catalogue of Microorganisms (GCM) 10K type strain sequencing project: providing services to taxonomists for standard genome sequencing and annotation.</title>
        <authorList>
            <consortium name="The Broad Institute Genomics Platform"/>
            <consortium name="The Broad Institute Genome Sequencing Center for Infectious Disease"/>
            <person name="Wu L."/>
            <person name="Ma J."/>
        </authorList>
    </citation>
    <scope>NUCLEOTIDE SEQUENCE [LARGE SCALE GENOMIC DNA]</scope>
    <source>
        <strain evidence="3">WYCCWR 12678</strain>
    </source>
</reference>
<name>A0ABV9PZ53_9BACL</name>
<dbReference type="Gene3D" id="1.10.10.10">
    <property type="entry name" value="Winged helix-like DNA-binding domain superfamily/Winged helix DNA-binding domain"/>
    <property type="match status" value="1"/>
</dbReference>
<dbReference type="InterPro" id="IPR005149">
    <property type="entry name" value="Tscrpt_reg_PadR_N"/>
</dbReference>
<protein>
    <submittedName>
        <fullName evidence="2">PadR family transcriptional regulator</fullName>
    </submittedName>
</protein>
<evidence type="ECO:0000313" key="3">
    <source>
        <dbReference type="Proteomes" id="UP001596002"/>
    </source>
</evidence>
<comment type="caution">
    <text evidence="2">The sequence shown here is derived from an EMBL/GenBank/DDBJ whole genome shotgun (WGS) entry which is preliminary data.</text>
</comment>
<evidence type="ECO:0000259" key="1">
    <source>
        <dbReference type="Pfam" id="PF03551"/>
    </source>
</evidence>
<keyword evidence="3" id="KW-1185">Reference proteome</keyword>
<gene>
    <name evidence="2" type="ORF">ACFO8Q_06355</name>
</gene>
<dbReference type="PANTHER" id="PTHR33169">
    <property type="entry name" value="PADR-FAMILY TRANSCRIPTIONAL REGULATOR"/>
    <property type="match status" value="1"/>
</dbReference>
<organism evidence="2 3">
    <name type="scientific">Effusibacillus consociatus</name>
    <dbReference type="NCBI Taxonomy" id="1117041"/>
    <lineage>
        <taxon>Bacteria</taxon>
        <taxon>Bacillati</taxon>
        <taxon>Bacillota</taxon>
        <taxon>Bacilli</taxon>
        <taxon>Bacillales</taxon>
        <taxon>Alicyclobacillaceae</taxon>
        <taxon>Effusibacillus</taxon>
    </lineage>
</organism>
<dbReference type="RefSeq" id="WP_380024879.1">
    <property type="nucleotide sequence ID" value="NZ_JBHSHC010000040.1"/>
</dbReference>
<dbReference type="InterPro" id="IPR036388">
    <property type="entry name" value="WH-like_DNA-bd_sf"/>
</dbReference>
<dbReference type="EMBL" id="JBHSHC010000040">
    <property type="protein sequence ID" value="MFC4766988.1"/>
    <property type="molecule type" value="Genomic_DNA"/>
</dbReference>
<evidence type="ECO:0000313" key="2">
    <source>
        <dbReference type="EMBL" id="MFC4766988.1"/>
    </source>
</evidence>
<feature type="domain" description="Transcription regulator PadR N-terminal" evidence="1">
    <location>
        <begin position="13"/>
        <end position="83"/>
    </location>
</feature>
<sequence length="96" mass="11143">MREFFLGFIKIHILHHANKEPIYGAYMMQELAHHGYKVSPGTIYPTLHVLEKNGYLQSKEHLVGGKIRKYYLITDKGKEALTETCQKIKELVDEVL</sequence>
<dbReference type="PANTHER" id="PTHR33169:SF14">
    <property type="entry name" value="TRANSCRIPTIONAL REGULATOR RV3488"/>
    <property type="match status" value="1"/>
</dbReference>
<dbReference type="SUPFAM" id="SSF46785">
    <property type="entry name" value="Winged helix' DNA-binding domain"/>
    <property type="match status" value="1"/>
</dbReference>